<evidence type="ECO:0000313" key="2">
    <source>
        <dbReference type="EMBL" id="ANW05058.1"/>
    </source>
</evidence>
<feature type="transmembrane region" description="Helical" evidence="1">
    <location>
        <begin position="32"/>
        <end position="53"/>
    </location>
</feature>
<keyword evidence="1" id="KW-0472">Membrane</keyword>
<dbReference type="AlphaFoldDB" id="A0A1B1UQV3"/>
<evidence type="ECO:0000256" key="1">
    <source>
        <dbReference type="SAM" id="Phobius"/>
    </source>
</evidence>
<dbReference type="OrthoDB" id="8452157at2"/>
<gene>
    <name evidence="2" type="ORF">LMTR13_37920</name>
</gene>
<accession>A0A1B1UQV3</accession>
<keyword evidence="1" id="KW-0812">Transmembrane</keyword>
<dbReference type="RefSeq" id="WP_065732192.1">
    <property type="nucleotide sequence ID" value="NZ_CP016428.1"/>
</dbReference>
<organism evidence="2 3">
    <name type="scientific">Bradyrhizobium icense</name>
    <dbReference type="NCBI Taxonomy" id="1274631"/>
    <lineage>
        <taxon>Bacteria</taxon>
        <taxon>Pseudomonadati</taxon>
        <taxon>Pseudomonadota</taxon>
        <taxon>Alphaproteobacteria</taxon>
        <taxon>Hyphomicrobiales</taxon>
        <taxon>Nitrobacteraceae</taxon>
        <taxon>Bradyrhizobium</taxon>
    </lineage>
</organism>
<dbReference type="Proteomes" id="UP000092839">
    <property type="component" value="Chromosome"/>
</dbReference>
<keyword evidence="1" id="KW-1133">Transmembrane helix</keyword>
<dbReference type="EMBL" id="CP016428">
    <property type="protein sequence ID" value="ANW05058.1"/>
    <property type="molecule type" value="Genomic_DNA"/>
</dbReference>
<reference evidence="2 3" key="1">
    <citation type="submission" date="2016-07" db="EMBL/GenBank/DDBJ databases">
        <title>Complete genome sequence of Bradyrhizobium icense LMTR 13T, a potential inoculant strain isolated from lima bean (Phaseolus lunatus) in Peru.</title>
        <authorList>
            <person name="Ormeno-Orrillo E."/>
            <person name="Duran D."/>
            <person name="Rogel M.A."/>
            <person name="Rey L."/>
            <person name="Imperial J."/>
            <person name="Ruiz-Argueso T."/>
            <person name="Martinez-Romero E."/>
        </authorList>
    </citation>
    <scope>NUCLEOTIDE SEQUENCE [LARGE SCALE GENOMIC DNA]</scope>
    <source>
        <strain evidence="2 3">LMTR 13</strain>
    </source>
</reference>
<dbReference type="KEGG" id="bic:LMTR13_37920"/>
<dbReference type="STRING" id="1274631.LMTR13_37920"/>
<name>A0A1B1UQV3_9BRAD</name>
<evidence type="ECO:0000313" key="3">
    <source>
        <dbReference type="Proteomes" id="UP000092839"/>
    </source>
</evidence>
<sequence length="267" mass="28896">MHSFPAGSADSQYRTRIHPALASLIDEVCGTLARLCAYLMTLALMTIGGIALWQHLPDITAMETAPKAWSQAGRMVPAFAVSQFIFPGKTETYEIFRHPEGGRKDVFHWTGTGGVPVAELEIYRPGEEIDQVGSAAGYLAARMDPAGARELEAAGIIDSKFGAVTLFRRVGGTEAARSCLRFFKHIDEPKFRLSGWSCLGEDLPARRTAIGCLLNRLILLSAGNDTKLTELFARAEVRRSDCATSGAPALSADWVTGADNPRLRGTL</sequence>
<keyword evidence="3" id="KW-1185">Reference proteome</keyword>
<proteinExistence type="predicted"/>
<protein>
    <submittedName>
        <fullName evidence="2">Uncharacterized protein</fullName>
    </submittedName>
</protein>